<evidence type="ECO:0000313" key="4">
    <source>
        <dbReference type="Proteomes" id="UP000230750"/>
    </source>
</evidence>
<keyword evidence="4" id="KW-1185">Reference proteome</keyword>
<feature type="domain" description="NIDO" evidence="2">
    <location>
        <begin position="67"/>
        <end position="165"/>
    </location>
</feature>
<proteinExistence type="predicted"/>
<dbReference type="Pfam" id="PF06119">
    <property type="entry name" value="NIDO"/>
    <property type="match status" value="1"/>
</dbReference>
<dbReference type="Proteomes" id="UP000230750">
    <property type="component" value="Unassembled WGS sequence"/>
</dbReference>
<sequence length="174" mass="19173">MVTAYIILIALGSHFAVGQFPLYPFGPSFSSSRCILGCYEGHDSERYRSGLYPNLLYGRNFSNVNDDSISVYADGVISVGTDHEQFVFTSEEFPLSGNGTALIAPYMADVDLSLGGSVWISYLYDFGDDFKGLVQGAFPEEKIRNIFDEYAYTWDSVIFNGSTSQSSLVKRGLA</sequence>
<evidence type="ECO:0000259" key="2">
    <source>
        <dbReference type="Pfam" id="PF06119"/>
    </source>
</evidence>
<protein>
    <submittedName>
        <fullName evidence="3">Putative alpha-tectorin-like</fullName>
    </submittedName>
</protein>
<comment type="caution">
    <text evidence="3">The sequence shown here is derived from an EMBL/GenBank/DDBJ whole genome shotgun (WGS) entry which is preliminary data.</text>
</comment>
<feature type="signal peptide" evidence="1">
    <location>
        <begin position="1"/>
        <end position="18"/>
    </location>
</feature>
<reference evidence="3 4" key="1">
    <citation type="journal article" date="2017" name="PLoS Biol.">
        <title>The sea cucumber genome provides insights into morphological evolution and visceral regeneration.</title>
        <authorList>
            <person name="Zhang X."/>
            <person name="Sun L."/>
            <person name="Yuan J."/>
            <person name="Sun Y."/>
            <person name="Gao Y."/>
            <person name="Zhang L."/>
            <person name="Li S."/>
            <person name="Dai H."/>
            <person name="Hamel J.F."/>
            <person name="Liu C."/>
            <person name="Yu Y."/>
            <person name="Liu S."/>
            <person name="Lin W."/>
            <person name="Guo K."/>
            <person name="Jin S."/>
            <person name="Xu P."/>
            <person name="Storey K.B."/>
            <person name="Huan P."/>
            <person name="Zhang T."/>
            <person name="Zhou Y."/>
            <person name="Zhang J."/>
            <person name="Lin C."/>
            <person name="Li X."/>
            <person name="Xing L."/>
            <person name="Huo D."/>
            <person name="Sun M."/>
            <person name="Wang L."/>
            <person name="Mercier A."/>
            <person name="Li F."/>
            <person name="Yang H."/>
            <person name="Xiang J."/>
        </authorList>
    </citation>
    <scope>NUCLEOTIDE SEQUENCE [LARGE SCALE GENOMIC DNA]</scope>
    <source>
        <strain evidence="3">Shaxun</strain>
        <tissue evidence="3">Muscle</tissue>
    </source>
</reference>
<accession>A0A2G8JNS8</accession>
<name>A0A2G8JNS8_STIJA</name>
<dbReference type="AlphaFoldDB" id="A0A2G8JNS8"/>
<feature type="chain" id="PRO_5013943305" evidence="1">
    <location>
        <begin position="19"/>
        <end position="174"/>
    </location>
</feature>
<dbReference type="InterPro" id="IPR003886">
    <property type="entry name" value="NIDO_dom"/>
</dbReference>
<evidence type="ECO:0000256" key="1">
    <source>
        <dbReference type="SAM" id="SignalP"/>
    </source>
</evidence>
<dbReference type="EMBL" id="MRZV01001511">
    <property type="protein sequence ID" value="PIK37383.1"/>
    <property type="molecule type" value="Genomic_DNA"/>
</dbReference>
<organism evidence="3 4">
    <name type="scientific">Stichopus japonicus</name>
    <name type="common">Sea cucumber</name>
    <dbReference type="NCBI Taxonomy" id="307972"/>
    <lineage>
        <taxon>Eukaryota</taxon>
        <taxon>Metazoa</taxon>
        <taxon>Echinodermata</taxon>
        <taxon>Eleutherozoa</taxon>
        <taxon>Echinozoa</taxon>
        <taxon>Holothuroidea</taxon>
        <taxon>Aspidochirotacea</taxon>
        <taxon>Aspidochirotida</taxon>
        <taxon>Stichopodidae</taxon>
        <taxon>Apostichopus</taxon>
    </lineage>
</organism>
<keyword evidence="1" id="KW-0732">Signal</keyword>
<evidence type="ECO:0000313" key="3">
    <source>
        <dbReference type="EMBL" id="PIK37383.1"/>
    </source>
</evidence>
<gene>
    <name evidence="3" type="ORF">BSL78_25790</name>
</gene>
<dbReference type="GO" id="GO:0007160">
    <property type="term" value="P:cell-matrix adhesion"/>
    <property type="evidence" value="ECO:0007669"/>
    <property type="project" value="InterPro"/>
</dbReference>